<dbReference type="InterPro" id="IPR005467">
    <property type="entry name" value="His_kinase_dom"/>
</dbReference>
<dbReference type="GO" id="GO:0000155">
    <property type="term" value="F:phosphorelay sensor kinase activity"/>
    <property type="evidence" value="ECO:0007669"/>
    <property type="project" value="InterPro"/>
</dbReference>
<dbReference type="PROSITE" id="PS50109">
    <property type="entry name" value="HIS_KIN"/>
    <property type="match status" value="1"/>
</dbReference>
<evidence type="ECO:0000256" key="12">
    <source>
        <dbReference type="ARBA" id="ARBA00023012"/>
    </source>
</evidence>
<dbReference type="EMBL" id="AQFT01000057">
    <property type="protein sequence ID" value="EMZ28815.1"/>
    <property type="molecule type" value="Genomic_DNA"/>
</dbReference>
<evidence type="ECO:0000259" key="16">
    <source>
        <dbReference type="PROSITE" id="PS50885"/>
    </source>
</evidence>
<dbReference type="InterPro" id="IPR050398">
    <property type="entry name" value="HssS/ArlS-like"/>
</dbReference>
<keyword evidence="18" id="KW-1185">Reference proteome</keyword>
<dbReference type="HOGENOM" id="CLU_000445_89_6_9"/>
<evidence type="ECO:0000256" key="6">
    <source>
        <dbReference type="ARBA" id="ARBA00022679"/>
    </source>
</evidence>
<dbReference type="eggNOG" id="COG5002">
    <property type="taxonomic scope" value="Bacteria"/>
</dbReference>
<dbReference type="FunFam" id="3.30.565.10:FF:000006">
    <property type="entry name" value="Sensor histidine kinase WalK"/>
    <property type="match status" value="1"/>
</dbReference>
<dbReference type="InterPro" id="IPR036097">
    <property type="entry name" value="HisK_dim/P_sf"/>
</dbReference>
<dbReference type="SMART" id="SM00387">
    <property type="entry name" value="HATPase_c"/>
    <property type="match status" value="1"/>
</dbReference>
<comment type="catalytic activity">
    <reaction evidence="1">
        <text>ATP + protein L-histidine = ADP + protein N-phospho-L-histidine.</text>
        <dbReference type="EC" id="2.7.13.3"/>
    </reaction>
</comment>
<reference evidence="17 18" key="1">
    <citation type="journal article" date="2014" name="Genome Announc.">
        <title>Draft genome sequences of the altered schaedler flora, a defined bacterial community from gnotobiotic mice.</title>
        <authorList>
            <person name="Wannemuehler M.J."/>
            <person name="Overstreet A.M."/>
            <person name="Ward D.V."/>
            <person name="Phillips G.J."/>
        </authorList>
    </citation>
    <scope>NUCLEOTIDE SEQUENCE [LARGE SCALE GENOMIC DNA]</scope>
    <source>
        <strain evidence="17 18">ASF492</strain>
    </source>
</reference>
<dbReference type="PANTHER" id="PTHR45528:SF1">
    <property type="entry name" value="SENSOR HISTIDINE KINASE CPXA"/>
    <property type="match status" value="1"/>
</dbReference>
<dbReference type="OrthoDB" id="9813151at2"/>
<dbReference type="FunFam" id="1.10.287.130:FF:000001">
    <property type="entry name" value="Two-component sensor histidine kinase"/>
    <property type="match status" value="1"/>
</dbReference>
<dbReference type="InterPro" id="IPR003660">
    <property type="entry name" value="HAMP_dom"/>
</dbReference>
<feature type="domain" description="HAMP" evidence="16">
    <location>
        <begin position="195"/>
        <end position="243"/>
    </location>
</feature>
<dbReference type="Gene3D" id="1.10.287.130">
    <property type="match status" value="1"/>
</dbReference>
<dbReference type="Proteomes" id="UP000012589">
    <property type="component" value="Unassembled WGS sequence"/>
</dbReference>
<protein>
    <recommendedName>
        <fullName evidence="3">histidine kinase</fullName>
        <ecNumber evidence="3">2.7.13.3</ecNumber>
    </recommendedName>
</protein>
<feature type="transmembrane region" description="Helical" evidence="14">
    <location>
        <begin position="5"/>
        <end position="24"/>
    </location>
</feature>
<evidence type="ECO:0000256" key="1">
    <source>
        <dbReference type="ARBA" id="ARBA00000085"/>
    </source>
</evidence>
<dbReference type="STRING" id="1235802.C823_01842"/>
<dbReference type="SUPFAM" id="SSF55874">
    <property type="entry name" value="ATPase domain of HSP90 chaperone/DNA topoisomerase II/histidine kinase"/>
    <property type="match status" value="1"/>
</dbReference>
<dbReference type="InterPro" id="IPR004358">
    <property type="entry name" value="Sig_transdc_His_kin-like_C"/>
</dbReference>
<keyword evidence="6" id="KW-0808">Transferase</keyword>
<keyword evidence="9" id="KW-0418">Kinase</keyword>
<dbReference type="PRINTS" id="PR00344">
    <property type="entry name" value="BCTRLSENSOR"/>
</dbReference>
<keyword evidence="4" id="KW-1003">Cell membrane</keyword>
<organism evidence="17 18">
    <name type="scientific">Eubacterium plexicaudatum ASF492</name>
    <dbReference type="NCBI Taxonomy" id="1235802"/>
    <lineage>
        <taxon>Bacteria</taxon>
        <taxon>Bacillati</taxon>
        <taxon>Bacillota</taxon>
        <taxon>Clostridia</taxon>
        <taxon>Eubacteriales</taxon>
        <taxon>Eubacteriaceae</taxon>
        <taxon>Eubacterium</taxon>
    </lineage>
</organism>
<keyword evidence="5" id="KW-0597">Phosphoprotein</keyword>
<dbReference type="GO" id="GO:0005524">
    <property type="term" value="F:ATP binding"/>
    <property type="evidence" value="ECO:0007669"/>
    <property type="project" value="UniProtKB-KW"/>
</dbReference>
<name>N2ARU6_9FIRM</name>
<evidence type="ECO:0000256" key="2">
    <source>
        <dbReference type="ARBA" id="ARBA00004651"/>
    </source>
</evidence>
<proteinExistence type="predicted"/>
<dbReference type="SMART" id="SM00388">
    <property type="entry name" value="HisKA"/>
    <property type="match status" value="1"/>
</dbReference>
<keyword evidence="8" id="KW-0547">Nucleotide-binding</keyword>
<dbReference type="CDD" id="cd00082">
    <property type="entry name" value="HisKA"/>
    <property type="match status" value="1"/>
</dbReference>
<evidence type="ECO:0000256" key="5">
    <source>
        <dbReference type="ARBA" id="ARBA00022553"/>
    </source>
</evidence>
<dbReference type="eggNOG" id="COG5000">
    <property type="taxonomic scope" value="Bacteria"/>
</dbReference>
<dbReference type="CDD" id="cd06225">
    <property type="entry name" value="HAMP"/>
    <property type="match status" value="1"/>
</dbReference>
<comment type="caution">
    <text evidence="17">The sequence shown here is derived from an EMBL/GenBank/DDBJ whole genome shotgun (WGS) entry which is preliminary data.</text>
</comment>
<dbReference type="PATRIC" id="fig|1235802.3.peg.1951"/>
<gene>
    <name evidence="17" type="ORF">C823_01842</name>
</gene>
<evidence type="ECO:0000259" key="15">
    <source>
        <dbReference type="PROSITE" id="PS50109"/>
    </source>
</evidence>
<dbReference type="PROSITE" id="PS50885">
    <property type="entry name" value="HAMP"/>
    <property type="match status" value="1"/>
</dbReference>
<keyword evidence="11 14" id="KW-1133">Transmembrane helix</keyword>
<feature type="transmembrane region" description="Helical" evidence="14">
    <location>
        <begin position="170"/>
        <end position="194"/>
    </location>
</feature>
<dbReference type="Pfam" id="PF02518">
    <property type="entry name" value="HATPase_c"/>
    <property type="match status" value="1"/>
</dbReference>
<keyword evidence="7 14" id="KW-0812">Transmembrane</keyword>
<evidence type="ECO:0000256" key="11">
    <source>
        <dbReference type="ARBA" id="ARBA00022989"/>
    </source>
</evidence>
<dbReference type="InterPro" id="IPR036890">
    <property type="entry name" value="HATPase_C_sf"/>
</dbReference>
<evidence type="ECO:0000313" key="17">
    <source>
        <dbReference type="EMBL" id="EMZ28815.1"/>
    </source>
</evidence>
<dbReference type="InterPro" id="IPR003594">
    <property type="entry name" value="HATPase_dom"/>
</dbReference>
<evidence type="ECO:0000256" key="8">
    <source>
        <dbReference type="ARBA" id="ARBA00022741"/>
    </source>
</evidence>
<evidence type="ECO:0000256" key="14">
    <source>
        <dbReference type="SAM" id="Phobius"/>
    </source>
</evidence>
<evidence type="ECO:0000256" key="10">
    <source>
        <dbReference type="ARBA" id="ARBA00022840"/>
    </source>
</evidence>
<comment type="subcellular location">
    <subcellularLocation>
        <location evidence="2">Cell membrane</location>
        <topology evidence="2">Multi-pass membrane protein</topology>
    </subcellularLocation>
</comment>
<dbReference type="SUPFAM" id="SSF47384">
    <property type="entry name" value="Homodimeric domain of signal transducing histidine kinase"/>
    <property type="match status" value="1"/>
</dbReference>
<dbReference type="EC" id="2.7.13.3" evidence="3"/>
<dbReference type="SUPFAM" id="SSF158472">
    <property type="entry name" value="HAMP domain-like"/>
    <property type="match status" value="1"/>
</dbReference>
<evidence type="ECO:0000313" key="18">
    <source>
        <dbReference type="Proteomes" id="UP000012589"/>
    </source>
</evidence>
<feature type="domain" description="Histidine kinase" evidence="15">
    <location>
        <begin position="251"/>
        <end position="469"/>
    </location>
</feature>
<dbReference type="Pfam" id="PF00672">
    <property type="entry name" value="HAMP"/>
    <property type="match status" value="1"/>
</dbReference>
<dbReference type="Pfam" id="PF00512">
    <property type="entry name" value="HisKA"/>
    <property type="match status" value="1"/>
</dbReference>
<keyword evidence="13 14" id="KW-0472">Membrane</keyword>
<dbReference type="InterPro" id="IPR003661">
    <property type="entry name" value="HisK_dim/P_dom"/>
</dbReference>
<evidence type="ECO:0000256" key="4">
    <source>
        <dbReference type="ARBA" id="ARBA00022475"/>
    </source>
</evidence>
<dbReference type="GO" id="GO:0005886">
    <property type="term" value="C:plasma membrane"/>
    <property type="evidence" value="ECO:0007669"/>
    <property type="project" value="UniProtKB-SubCell"/>
</dbReference>
<keyword evidence="12" id="KW-0902">Two-component regulatory system</keyword>
<evidence type="ECO:0000256" key="7">
    <source>
        <dbReference type="ARBA" id="ARBA00022692"/>
    </source>
</evidence>
<sequence length="471" mass="53827">MKHTLYLKFLLSYLVFGILGFILVSTVTNYGLRTQIETAEAHTLYTECTEIASHYAKNYYNGSMELTELHRHLETLSHYLNTKIKVIDPSGRIIIDSANAAYDSDIFITGFNINDFGSKYYMINRFYNTFSENHLTVFAPITPAYRVRGYVLIHKPIQDIYTYSYELLHVVYITLLLIFLLAFVILLLFSLLIYRPIRKITSVADAYIDGDFSQKMNIHTHDELGHLATVFDYMANELNTLEDDQRKFVSNVSHDFRSPLTSIKGYIEAILDGTIPYEMQNKYLNIILFETERLNKLTSSLLELNKFGSHGKTILYIKSFDINYIIRMTALAFEGICSEKHISIELILSGQTLFVTADMAKIQQVIYNLTDNAIKFSYPDSSITIETTEKNGKVFISVKDSGIGIPNDSLKKIWERFYKTDVSRGKDKRGTGLGLAIVKEIIQAHDENINVISTEGVGTEFIFTLSLSKEQ</sequence>
<dbReference type="SMART" id="SM00304">
    <property type="entry name" value="HAMP"/>
    <property type="match status" value="1"/>
</dbReference>
<evidence type="ECO:0000256" key="3">
    <source>
        <dbReference type="ARBA" id="ARBA00012438"/>
    </source>
</evidence>
<dbReference type="Gene3D" id="6.10.340.10">
    <property type="match status" value="1"/>
</dbReference>
<dbReference type="AlphaFoldDB" id="N2ARU6"/>
<dbReference type="PANTHER" id="PTHR45528">
    <property type="entry name" value="SENSOR HISTIDINE KINASE CPXA"/>
    <property type="match status" value="1"/>
</dbReference>
<evidence type="ECO:0000256" key="9">
    <source>
        <dbReference type="ARBA" id="ARBA00022777"/>
    </source>
</evidence>
<accession>N2ARU6</accession>
<dbReference type="Gene3D" id="3.30.565.10">
    <property type="entry name" value="Histidine kinase-like ATPase, C-terminal domain"/>
    <property type="match status" value="1"/>
</dbReference>
<evidence type="ECO:0000256" key="13">
    <source>
        <dbReference type="ARBA" id="ARBA00023136"/>
    </source>
</evidence>
<dbReference type="CDD" id="cd00075">
    <property type="entry name" value="HATPase"/>
    <property type="match status" value="1"/>
</dbReference>
<keyword evidence="10" id="KW-0067">ATP-binding</keyword>